<dbReference type="RefSeq" id="XP_024582484.1">
    <property type="nucleotide sequence ID" value="XM_024716936.1"/>
</dbReference>
<evidence type="ECO:0000259" key="9">
    <source>
        <dbReference type="PROSITE" id="PS50067"/>
    </source>
</evidence>
<keyword evidence="1 7" id="KW-0493">Microtubule</keyword>
<dbReference type="InterPro" id="IPR001752">
    <property type="entry name" value="Kinesin_motor_dom"/>
</dbReference>
<keyword evidence="5 6" id="KW-0505">Motor protein</keyword>
<evidence type="ECO:0000256" key="2">
    <source>
        <dbReference type="ARBA" id="ARBA00022741"/>
    </source>
</evidence>
<dbReference type="GO" id="GO:0003777">
    <property type="term" value="F:microtubule motor activity"/>
    <property type="evidence" value="ECO:0007669"/>
    <property type="project" value="InterPro"/>
</dbReference>
<keyword evidence="11" id="KW-1185">Reference proteome</keyword>
<dbReference type="PROSITE" id="PS00411">
    <property type="entry name" value="KINESIN_MOTOR_1"/>
    <property type="match status" value="1"/>
</dbReference>
<evidence type="ECO:0000256" key="3">
    <source>
        <dbReference type="ARBA" id="ARBA00022840"/>
    </source>
</evidence>
<dbReference type="Gene3D" id="3.40.850.10">
    <property type="entry name" value="Kinesin motor domain"/>
    <property type="match status" value="1"/>
</dbReference>
<feature type="coiled-coil region" evidence="8">
    <location>
        <begin position="608"/>
        <end position="652"/>
    </location>
</feature>
<dbReference type="GO" id="GO:0005874">
    <property type="term" value="C:microtubule"/>
    <property type="evidence" value="ECO:0007669"/>
    <property type="project" value="UniProtKB-KW"/>
</dbReference>
<dbReference type="GO" id="GO:0007018">
    <property type="term" value="P:microtubule-based movement"/>
    <property type="evidence" value="ECO:0007669"/>
    <property type="project" value="InterPro"/>
</dbReference>
<dbReference type="OrthoDB" id="3176171at2759"/>
<evidence type="ECO:0000313" key="10">
    <source>
        <dbReference type="EMBL" id="CEG46115.1"/>
    </source>
</evidence>
<dbReference type="PANTHER" id="PTHR47968">
    <property type="entry name" value="CENTROMERE PROTEIN E"/>
    <property type="match status" value="1"/>
</dbReference>
<evidence type="ECO:0000256" key="7">
    <source>
        <dbReference type="RuleBase" id="RU000394"/>
    </source>
</evidence>
<dbReference type="GeneID" id="36397593"/>
<protein>
    <recommendedName>
        <fullName evidence="7">Kinesin-like protein</fullName>
    </recommendedName>
</protein>
<dbReference type="SUPFAM" id="SSF52540">
    <property type="entry name" value="P-loop containing nucleoside triphosphate hydrolases"/>
    <property type="match status" value="1"/>
</dbReference>
<dbReference type="PRINTS" id="PR00380">
    <property type="entry name" value="KINESINHEAVY"/>
</dbReference>
<dbReference type="InterPro" id="IPR027640">
    <property type="entry name" value="Kinesin-like_fam"/>
</dbReference>
<dbReference type="STRING" id="4781.A0A0N7L753"/>
<evidence type="ECO:0000256" key="5">
    <source>
        <dbReference type="ARBA" id="ARBA00023175"/>
    </source>
</evidence>
<dbReference type="SMART" id="SM00129">
    <property type="entry name" value="KISc"/>
    <property type="match status" value="1"/>
</dbReference>
<keyword evidence="4 8" id="KW-0175">Coiled coil</keyword>
<dbReference type="InterPro" id="IPR056524">
    <property type="entry name" value="KIF6/9_C"/>
</dbReference>
<evidence type="ECO:0000256" key="6">
    <source>
        <dbReference type="PROSITE-ProRule" id="PRU00283"/>
    </source>
</evidence>
<dbReference type="Pfam" id="PF00225">
    <property type="entry name" value="Kinesin"/>
    <property type="match status" value="1"/>
</dbReference>
<dbReference type="InterPro" id="IPR019821">
    <property type="entry name" value="Kinesin_motor_CS"/>
</dbReference>
<keyword evidence="3 6" id="KW-0067">ATP-binding</keyword>
<dbReference type="GO" id="GO:0005524">
    <property type="term" value="F:ATP binding"/>
    <property type="evidence" value="ECO:0007669"/>
    <property type="project" value="UniProtKB-UniRule"/>
</dbReference>
<dbReference type="OMA" id="LMFACIW"/>
<dbReference type="PANTHER" id="PTHR47968:SF36">
    <property type="entry name" value="KINESIN HEAVY CHAIN ISOFORM X1"/>
    <property type="match status" value="1"/>
</dbReference>
<dbReference type="PROSITE" id="PS50067">
    <property type="entry name" value="KINESIN_MOTOR_2"/>
    <property type="match status" value="1"/>
</dbReference>
<accession>A0A0N7L753</accession>
<dbReference type="InterPro" id="IPR027417">
    <property type="entry name" value="P-loop_NTPase"/>
</dbReference>
<evidence type="ECO:0000256" key="1">
    <source>
        <dbReference type="ARBA" id="ARBA00022701"/>
    </source>
</evidence>
<dbReference type="AlphaFoldDB" id="A0A0N7L753"/>
<reference evidence="11" key="1">
    <citation type="submission" date="2014-09" db="EMBL/GenBank/DDBJ databases">
        <authorList>
            <person name="Sharma Rahul"/>
            <person name="Thines Marco"/>
        </authorList>
    </citation>
    <scope>NUCLEOTIDE SEQUENCE [LARGE SCALE GENOMIC DNA]</scope>
</reference>
<name>A0A0N7L753_PLAHL</name>
<keyword evidence="2 6" id="KW-0547">Nucleotide-binding</keyword>
<comment type="similarity">
    <text evidence="6 7">Belongs to the TRAFAC class myosin-kinesin ATPase superfamily. Kinesin family.</text>
</comment>
<sequence length="802" mass="90469">MSMKVIIRTRPSTNFATQQLQINPEENTINVNNRTAASGGTSPIKMDVGPSNRKECWQFKFHQILHNAGQDRVHQAIARDIIHDAVVKSINGTIMAYGQIGAGKSFTMIGDTRNYQYRGIAPRAIAQLFQEVEDCMDSQFTVRVSYLEIYNDHLYDLLGDPKRDINGDLVVVEDRNGTNVRGLTQIEVHSEQEALDQLFYGELQRSVSEHQLNKRSNRSHSILTFHIAQKSCVEGMERVALSKLHLVDLAGSERLKKTVDGDLKSLKDTRAGSFSKIRKESMYINQSLSFLEQCIVALGSKEPRYIPYRQTKLTNILKDSLGGMSNTLIFACIRGEACHLEETLSTLKLATRMMQVQNEVATTVQLDPVQILRKYERQIRELQHELVMRDALVEGSAIVCEELTLEQRQALQQMARLYIEAPTQKIEDETLQFSSVQDIREIFRQFKLLVKSSGIEPIGMERVLKKTGDAANSSTLLKSSSEGGVVAQNLTGSRESLGVEAQHNSCSQEVVGEEKATALGPGAVRSATVDTGKTAIYQKAEVVINNPDLAEKQLQAPSMCASTDNELFETSRDERNIEESNCMTNGASLVKNDAFQVFRTTGPGRELYQNLQHEKDKLFEAKQSVKQTACRVNASKAQIDSIRVQLEDKRNQRGGEKNRAEKHLFGVKEIVDEDEFTLMTAEREAKRQYRSIFRDLRDAKDELDVARRSVELLRRRLAREFEDWYGEKGHASAGTTSFDGAYEELASCSKEDKLDDGEKFDQMEIERIRAQDPASLAFFLAQKKMRHQARAMKPASQRKAKH</sequence>
<feature type="coiled-coil region" evidence="8">
    <location>
        <begin position="682"/>
        <end position="716"/>
    </location>
</feature>
<dbReference type="Pfam" id="PF23735">
    <property type="entry name" value="KIF9"/>
    <property type="match status" value="1"/>
</dbReference>
<evidence type="ECO:0000256" key="8">
    <source>
        <dbReference type="SAM" id="Coils"/>
    </source>
</evidence>
<dbReference type="EMBL" id="CCYD01002047">
    <property type="protein sequence ID" value="CEG46115.1"/>
    <property type="molecule type" value="Genomic_DNA"/>
</dbReference>
<dbReference type="InterPro" id="IPR036961">
    <property type="entry name" value="Kinesin_motor_dom_sf"/>
</dbReference>
<feature type="binding site" evidence="6">
    <location>
        <begin position="98"/>
        <end position="105"/>
    </location>
    <ligand>
        <name>ATP</name>
        <dbReference type="ChEBI" id="CHEBI:30616"/>
    </ligand>
</feature>
<dbReference type="GO" id="GO:0008017">
    <property type="term" value="F:microtubule binding"/>
    <property type="evidence" value="ECO:0007669"/>
    <property type="project" value="InterPro"/>
</dbReference>
<feature type="domain" description="Kinesin motor" evidence="9">
    <location>
        <begin position="2"/>
        <end position="356"/>
    </location>
</feature>
<organism evidence="10 11">
    <name type="scientific">Plasmopara halstedii</name>
    <name type="common">Downy mildew of sunflower</name>
    <dbReference type="NCBI Taxonomy" id="4781"/>
    <lineage>
        <taxon>Eukaryota</taxon>
        <taxon>Sar</taxon>
        <taxon>Stramenopiles</taxon>
        <taxon>Oomycota</taxon>
        <taxon>Peronosporomycetes</taxon>
        <taxon>Peronosporales</taxon>
        <taxon>Peronosporaceae</taxon>
        <taxon>Plasmopara</taxon>
    </lineage>
</organism>
<evidence type="ECO:0000256" key="4">
    <source>
        <dbReference type="ARBA" id="ARBA00023054"/>
    </source>
</evidence>
<dbReference type="Proteomes" id="UP000054928">
    <property type="component" value="Unassembled WGS sequence"/>
</dbReference>
<evidence type="ECO:0000313" key="11">
    <source>
        <dbReference type="Proteomes" id="UP000054928"/>
    </source>
</evidence>
<proteinExistence type="inferred from homology"/>